<keyword evidence="3" id="KW-1185">Reference proteome</keyword>
<feature type="region of interest" description="Disordered" evidence="1">
    <location>
        <begin position="54"/>
        <end position="93"/>
    </location>
</feature>
<feature type="region of interest" description="Disordered" evidence="1">
    <location>
        <begin position="1"/>
        <end position="25"/>
    </location>
</feature>
<dbReference type="GO" id="GO:0004658">
    <property type="term" value="F:propionyl-CoA carboxylase activity"/>
    <property type="evidence" value="ECO:0007669"/>
    <property type="project" value="InterPro"/>
</dbReference>
<protein>
    <submittedName>
        <fullName evidence="2">Acyl-CoA carboxylase subunit epsilon</fullName>
    </submittedName>
</protein>
<evidence type="ECO:0000313" key="2">
    <source>
        <dbReference type="EMBL" id="RJT87780.1"/>
    </source>
</evidence>
<dbReference type="AlphaFoldDB" id="A0A3A5MCC4"/>
<feature type="compositionally biased region" description="Polar residues" evidence="1">
    <location>
        <begin position="68"/>
        <end position="77"/>
    </location>
</feature>
<dbReference type="OrthoDB" id="5123691at2"/>
<gene>
    <name evidence="2" type="ORF">D6T64_13025</name>
</gene>
<dbReference type="Proteomes" id="UP000272015">
    <property type="component" value="Unassembled WGS sequence"/>
</dbReference>
<dbReference type="EMBL" id="QZVS01000087">
    <property type="protein sequence ID" value="RJT87780.1"/>
    <property type="molecule type" value="Genomic_DNA"/>
</dbReference>
<evidence type="ECO:0000256" key="1">
    <source>
        <dbReference type="SAM" id="MobiDB-lite"/>
    </source>
</evidence>
<comment type="caution">
    <text evidence="2">The sequence shown here is derived from an EMBL/GenBank/DDBJ whole genome shotgun (WGS) entry which is preliminary data.</text>
</comment>
<dbReference type="GO" id="GO:0003989">
    <property type="term" value="F:acetyl-CoA carboxylase activity"/>
    <property type="evidence" value="ECO:0007669"/>
    <property type="project" value="InterPro"/>
</dbReference>
<dbReference type="InterPro" id="IPR032716">
    <property type="entry name" value="ACC_epsilon"/>
</dbReference>
<reference evidence="2 3" key="1">
    <citation type="submission" date="2018-09" db="EMBL/GenBank/DDBJ databases">
        <title>Novel species of Cryobacterium.</title>
        <authorList>
            <person name="Liu Q."/>
            <person name="Xin Y.-H."/>
        </authorList>
    </citation>
    <scope>NUCLEOTIDE SEQUENCE [LARGE SCALE GENOMIC DNA]</scope>
    <source>
        <strain evidence="2 3">Hh39</strain>
    </source>
</reference>
<proteinExistence type="predicted"/>
<name>A0A3A5MCC4_9MICO</name>
<sequence length="93" mass="9635">MTESTPSAPADVPAPAAAPPAPGIDPAEIIFVSRNVTAMEASAVTAVLQGLLQEESDGSRTAPARGQSAWQRSTRSIRTPLHPGPGQWRSFSA</sequence>
<accession>A0A3A5MCC4</accession>
<dbReference type="RefSeq" id="WP_119975115.1">
    <property type="nucleotide sequence ID" value="NZ_JBHSQA010000011.1"/>
</dbReference>
<organism evidence="2 3">
    <name type="scientific">Cryobacterium melibiosiphilum</name>
    <dbReference type="NCBI Taxonomy" id="995039"/>
    <lineage>
        <taxon>Bacteria</taxon>
        <taxon>Bacillati</taxon>
        <taxon>Actinomycetota</taxon>
        <taxon>Actinomycetes</taxon>
        <taxon>Micrococcales</taxon>
        <taxon>Microbacteriaceae</taxon>
        <taxon>Cryobacterium</taxon>
    </lineage>
</organism>
<feature type="compositionally biased region" description="Low complexity" evidence="1">
    <location>
        <begin position="1"/>
        <end position="15"/>
    </location>
</feature>
<evidence type="ECO:0000313" key="3">
    <source>
        <dbReference type="Proteomes" id="UP000272015"/>
    </source>
</evidence>
<dbReference type="Pfam" id="PF13822">
    <property type="entry name" value="ACC_epsilon"/>
    <property type="match status" value="1"/>
</dbReference>